<dbReference type="InterPro" id="IPR035979">
    <property type="entry name" value="RBD_domain_sf"/>
</dbReference>
<dbReference type="Gene3D" id="3.30.70.330">
    <property type="match status" value="1"/>
</dbReference>
<dbReference type="AlphaFoldDB" id="A0A9N9MTI9"/>
<proteinExistence type="predicted"/>
<sequence>MKTITMVNKIPPISANKLYLGNLPKETTESNLRQLFSEHNLSYTNILLKPDGYAFVECADQSAADKIIDKLQCFNFNGSQLVVEPTFSTTGKRTGMPFVPEGKWTRKFR</sequence>
<dbReference type="EMBL" id="OU892281">
    <property type="protein sequence ID" value="CAG9769634.1"/>
    <property type="molecule type" value="Genomic_DNA"/>
</dbReference>
<dbReference type="CDD" id="cd12358">
    <property type="entry name" value="RRM1_VICKZ"/>
    <property type="match status" value="1"/>
</dbReference>
<dbReference type="OrthoDB" id="752362at2759"/>
<gene>
    <name evidence="4" type="ORF">CEUTPL_LOCUS10138</name>
</gene>
<accession>A0A9N9MTI9</accession>
<evidence type="ECO:0000313" key="5">
    <source>
        <dbReference type="Proteomes" id="UP001152799"/>
    </source>
</evidence>
<dbReference type="Proteomes" id="UP001152799">
    <property type="component" value="Chromosome 5"/>
</dbReference>
<organism evidence="4 5">
    <name type="scientific">Ceutorhynchus assimilis</name>
    <name type="common">cabbage seed weevil</name>
    <dbReference type="NCBI Taxonomy" id="467358"/>
    <lineage>
        <taxon>Eukaryota</taxon>
        <taxon>Metazoa</taxon>
        <taxon>Ecdysozoa</taxon>
        <taxon>Arthropoda</taxon>
        <taxon>Hexapoda</taxon>
        <taxon>Insecta</taxon>
        <taxon>Pterygota</taxon>
        <taxon>Neoptera</taxon>
        <taxon>Endopterygota</taxon>
        <taxon>Coleoptera</taxon>
        <taxon>Polyphaga</taxon>
        <taxon>Cucujiformia</taxon>
        <taxon>Curculionidae</taxon>
        <taxon>Ceutorhynchinae</taxon>
        <taxon>Ceutorhynchus</taxon>
    </lineage>
</organism>
<dbReference type="Pfam" id="PF00076">
    <property type="entry name" value="RRM_1"/>
    <property type="match status" value="1"/>
</dbReference>
<evidence type="ECO:0000256" key="2">
    <source>
        <dbReference type="PROSITE-ProRule" id="PRU00176"/>
    </source>
</evidence>
<dbReference type="PROSITE" id="PS50102">
    <property type="entry name" value="RRM"/>
    <property type="match status" value="1"/>
</dbReference>
<dbReference type="InterPro" id="IPR012677">
    <property type="entry name" value="Nucleotide-bd_a/b_plait_sf"/>
</dbReference>
<evidence type="ECO:0000256" key="1">
    <source>
        <dbReference type="ARBA" id="ARBA00022884"/>
    </source>
</evidence>
<keyword evidence="5" id="KW-1185">Reference proteome</keyword>
<name>A0A9N9MTI9_9CUCU</name>
<dbReference type="GO" id="GO:0003723">
    <property type="term" value="F:RNA binding"/>
    <property type="evidence" value="ECO:0007669"/>
    <property type="project" value="UniProtKB-UniRule"/>
</dbReference>
<reference evidence="4" key="1">
    <citation type="submission" date="2022-01" db="EMBL/GenBank/DDBJ databases">
        <authorList>
            <person name="King R."/>
        </authorList>
    </citation>
    <scope>NUCLEOTIDE SEQUENCE</scope>
</reference>
<dbReference type="InterPro" id="IPR000504">
    <property type="entry name" value="RRM_dom"/>
</dbReference>
<protein>
    <recommendedName>
        <fullName evidence="3">RRM domain-containing protein</fullName>
    </recommendedName>
</protein>
<dbReference type="SUPFAM" id="SSF54928">
    <property type="entry name" value="RNA-binding domain, RBD"/>
    <property type="match status" value="1"/>
</dbReference>
<feature type="domain" description="RRM" evidence="3">
    <location>
        <begin position="16"/>
        <end position="88"/>
    </location>
</feature>
<keyword evidence="1 2" id="KW-0694">RNA-binding</keyword>
<dbReference type="SMART" id="SM00360">
    <property type="entry name" value="RRM"/>
    <property type="match status" value="1"/>
</dbReference>
<evidence type="ECO:0000313" key="4">
    <source>
        <dbReference type="EMBL" id="CAG9769634.1"/>
    </source>
</evidence>
<evidence type="ECO:0000259" key="3">
    <source>
        <dbReference type="PROSITE" id="PS50102"/>
    </source>
</evidence>